<dbReference type="EMBL" id="JAVHJO010000009">
    <property type="protein sequence ID" value="KAK6537540.1"/>
    <property type="molecule type" value="Genomic_DNA"/>
</dbReference>
<evidence type="ECO:0000313" key="3">
    <source>
        <dbReference type="Proteomes" id="UP001365542"/>
    </source>
</evidence>
<keyword evidence="3" id="KW-1185">Reference proteome</keyword>
<comment type="caution">
    <text evidence="2">The sequence shown here is derived from an EMBL/GenBank/DDBJ whole genome shotgun (WGS) entry which is preliminary data.</text>
</comment>
<reference evidence="2 3" key="1">
    <citation type="submission" date="2019-10" db="EMBL/GenBank/DDBJ databases">
        <authorList>
            <person name="Palmer J.M."/>
        </authorList>
    </citation>
    <scope>NUCLEOTIDE SEQUENCE [LARGE SCALE GENOMIC DNA]</scope>
    <source>
        <strain evidence="2 3">TWF694</strain>
    </source>
</reference>
<organism evidence="2 3">
    <name type="scientific">Orbilia ellipsospora</name>
    <dbReference type="NCBI Taxonomy" id="2528407"/>
    <lineage>
        <taxon>Eukaryota</taxon>
        <taxon>Fungi</taxon>
        <taxon>Dikarya</taxon>
        <taxon>Ascomycota</taxon>
        <taxon>Pezizomycotina</taxon>
        <taxon>Orbiliomycetes</taxon>
        <taxon>Orbiliales</taxon>
        <taxon>Orbiliaceae</taxon>
        <taxon>Orbilia</taxon>
    </lineage>
</organism>
<evidence type="ECO:0000313" key="2">
    <source>
        <dbReference type="EMBL" id="KAK6537540.1"/>
    </source>
</evidence>
<protein>
    <submittedName>
        <fullName evidence="2">Uncharacterized protein</fullName>
    </submittedName>
</protein>
<name>A0AAV9X799_9PEZI</name>
<sequence length="360" mass="37654">MKHILAFVAIVASVRASVLRRGDGCDANNCLRAVRNTHFPTRGLTDCSSAYATTVTPPTVTYYVTATASTVSTSTDGQTLTDTISETFTVTTPTVITHISDVTTTVVSTLGALPLPKRQADNSPVIPDYASPCSSLAAYTSACACLSGFVPPETITAEAPSTTYTISTTVTSVTIVSPTLETVSISITAATVTVASSTTTSETSIVATVTRVPIYVRAKNSSNAGKYLFRDGTDVNGFTFAGFTGDKTSAAIFDFYPATGQLVPRGNDGDTLGVLLPLGPTYPSYYVWFLTPTQVQNGGSEPFTCTLLGTDLTCGSSGYPETGWTNSDDAAHPYLSVGQANLWPNWEGEQVLFQAVAAAA</sequence>
<dbReference type="Proteomes" id="UP001365542">
    <property type="component" value="Unassembled WGS sequence"/>
</dbReference>
<accession>A0AAV9X799</accession>
<feature type="chain" id="PRO_5043732088" evidence="1">
    <location>
        <begin position="17"/>
        <end position="360"/>
    </location>
</feature>
<keyword evidence="1" id="KW-0732">Signal</keyword>
<feature type="signal peptide" evidence="1">
    <location>
        <begin position="1"/>
        <end position="16"/>
    </location>
</feature>
<proteinExistence type="predicted"/>
<gene>
    <name evidence="2" type="ORF">TWF694_011722</name>
</gene>
<dbReference type="AlphaFoldDB" id="A0AAV9X799"/>
<evidence type="ECO:0000256" key="1">
    <source>
        <dbReference type="SAM" id="SignalP"/>
    </source>
</evidence>